<evidence type="ECO:0000313" key="7">
    <source>
        <dbReference type="EMBL" id="CAG8521030.1"/>
    </source>
</evidence>
<dbReference type="PANTHER" id="PTHR13194">
    <property type="entry name" value="COMPLEX I INTERMEDIATE-ASSOCIATED PROTEIN 30"/>
    <property type="match status" value="1"/>
</dbReference>
<dbReference type="GO" id="GO:0010257">
    <property type="term" value="P:NADH dehydrogenase complex assembly"/>
    <property type="evidence" value="ECO:0007669"/>
    <property type="project" value="TreeGrafter"/>
</dbReference>
<dbReference type="SUPFAM" id="SSF49785">
    <property type="entry name" value="Galactose-binding domain-like"/>
    <property type="match status" value="1"/>
</dbReference>
<evidence type="ECO:0000256" key="3">
    <source>
        <dbReference type="ARBA" id="ARBA00023128"/>
    </source>
</evidence>
<protein>
    <submittedName>
        <fullName evidence="7">7721_t:CDS:1</fullName>
    </submittedName>
</protein>
<organism evidence="7 8">
    <name type="scientific">Paraglomus brasilianum</name>
    <dbReference type="NCBI Taxonomy" id="144538"/>
    <lineage>
        <taxon>Eukaryota</taxon>
        <taxon>Fungi</taxon>
        <taxon>Fungi incertae sedis</taxon>
        <taxon>Mucoromycota</taxon>
        <taxon>Glomeromycotina</taxon>
        <taxon>Glomeromycetes</taxon>
        <taxon>Paraglomerales</taxon>
        <taxon>Paraglomeraceae</taxon>
        <taxon>Paraglomus</taxon>
    </lineage>
</organism>
<accession>A0A9N9A9K7</accession>
<dbReference type="GO" id="GO:0005739">
    <property type="term" value="C:mitochondrion"/>
    <property type="evidence" value="ECO:0007669"/>
    <property type="project" value="UniProtKB-SubCell"/>
</dbReference>
<keyword evidence="3" id="KW-0496">Mitochondrion</keyword>
<dbReference type="GO" id="GO:0051082">
    <property type="term" value="F:unfolded protein binding"/>
    <property type="evidence" value="ECO:0007669"/>
    <property type="project" value="TreeGrafter"/>
</dbReference>
<dbReference type="InterPro" id="IPR039131">
    <property type="entry name" value="NDUFAF1"/>
</dbReference>
<dbReference type="EMBL" id="CAJVPI010000334">
    <property type="protein sequence ID" value="CAG8521030.1"/>
    <property type="molecule type" value="Genomic_DNA"/>
</dbReference>
<feature type="compositionally biased region" description="Basic and acidic residues" evidence="5">
    <location>
        <begin position="217"/>
        <end position="237"/>
    </location>
</feature>
<evidence type="ECO:0000256" key="2">
    <source>
        <dbReference type="ARBA" id="ARBA00007884"/>
    </source>
</evidence>
<reference evidence="7" key="1">
    <citation type="submission" date="2021-06" db="EMBL/GenBank/DDBJ databases">
        <authorList>
            <person name="Kallberg Y."/>
            <person name="Tangrot J."/>
            <person name="Rosling A."/>
        </authorList>
    </citation>
    <scope>NUCLEOTIDE SEQUENCE</scope>
    <source>
        <strain evidence="7">BR232B</strain>
    </source>
</reference>
<dbReference type="InterPro" id="IPR008979">
    <property type="entry name" value="Galactose-bd-like_sf"/>
</dbReference>
<dbReference type="OrthoDB" id="42561at2759"/>
<dbReference type="Proteomes" id="UP000789739">
    <property type="component" value="Unassembled WGS sequence"/>
</dbReference>
<evidence type="ECO:0000259" key="6">
    <source>
        <dbReference type="Pfam" id="PF08547"/>
    </source>
</evidence>
<evidence type="ECO:0000256" key="4">
    <source>
        <dbReference type="ARBA" id="ARBA00023186"/>
    </source>
</evidence>
<feature type="region of interest" description="Disordered" evidence="5">
    <location>
        <begin position="216"/>
        <end position="237"/>
    </location>
</feature>
<keyword evidence="8" id="KW-1185">Reference proteome</keyword>
<comment type="subcellular location">
    <subcellularLocation>
        <location evidence="1">Mitochondrion</location>
    </subcellularLocation>
</comment>
<dbReference type="InterPro" id="IPR013857">
    <property type="entry name" value="NADH-UbQ_OxRdtase-assoc_prot30"/>
</dbReference>
<evidence type="ECO:0000256" key="5">
    <source>
        <dbReference type="SAM" id="MobiDB-lite"/>
    </source>
</evidence>
<comment type="similarity">
    <text evidence="2">Belongs to the CIA30 family.</text>
</comment>
<keyword evidence="4" id="KW-0143">Chaperone</keyword>
<sequence length="237" mass="27071">MLGFWRRSYEVLKTESVKAVKGTALTWQKELPMLQLNTKEDLQKWVVGSDKDIGGNSDAKLEITPENVCRFYGNVCKDLPPIASEQAASGYAGMRSKVRGLTVFGTPNWDTSMFRFLALRVRGDNKKYFVNMQTEGVHPADLWQHRLFLRNPGQWEVVMIPFRDFILTRKGIILEPQIEMNREKVKTVGFSLLAQSGPFSLEIDYITAINTEETEGDWPRITKPKKDKEKAQIEAAL</sequence>
<feature type="domain" description="NADH:ubiquinone oxidoreductase intermediate-associated protein 30" evidence="6">
    <location>
        <begin position="36"/>
        <end position="203"/>
    </location>
</feature>
<comment type="caution">
    <text evidence="7">The sequence shown here is derived from an EMBL/GenBank/DDBJ whole genome shotgun (WGS) entry which is preliminary data.</text>
</comment>
<evidence type="ECO:0000313" key="8">
    <source>
        <dbReference type="Proteomes" id="UP000789739"/>
    </source>
</evidence>
<dbReference type="Pfam" id="PF08547">
    <property type="entry name" value="CIA30"/>
    <property type="match status" value="1"/>
</dbReference>
<name>A0A9N9A9K7_9GLOM</name>
<dbReference type="GO" id="GO:0006120">
    <property type="term" value="P:mitochondrial electron transport, NADH to ubiquinone"/>
    <property type="evidence" value="ECO:0007669"/>
    <property type="project" value="TreeGrafter"/>
</dbReference>
<dbReference type="PANTHER" id="PTHR13194:SF18">
    <property type="entry name" value="COMPLEX I INTERMEDIATE-ASSOCIATED PROTEIN 30, MITOCHONDRIAL"/>
    <property type="match status" value="1"/>
</dbReference>
<proteinExistence type="inferred from homology"/>
<dbReference type="AlphaFoldDB" id="A0A9N9A9K7"/>
<gene>
    <name evidence="7" type="ORF">PBRASI_LOCUS3625</name>
</gene>
<evidence type="ECO:0000256" key="1">
    <source>
        <dbReference type="ARBA" id="ARBA00004173"/>
    </source>
</evidence>